<proteinExistence type="inferred from homology"/>
<dbReference type="GO" id="GO:0016614">
    <property type="term" value="F:oxidoreductase activity, acting on CH-OH group of donors"/>
    <property type="evidence" value="ECO:0007669"/>
    <property type="project" value="InterPro"/>
</dbReference>
<sequence>MRFTSLLSSWLALSASLVAAVPAFPHAQATRDVESEYDYVIVGSGAGGGPLACRLAMAGYKTLLLEAGGDANGNVNVSVPGYQAVVTQDPTLRWDIFVNHYKDQNRAKRDPKYTYELHPYEYHVGPNPPYGAREKGILYPRSSVLGGCVTHNALIWITPHKRDWDIIANLTGDESWEAKKMNKYLNRVYQWLPAMPTDPTILLRDAPLARHLVAGARAAGLDVPVLTPLVRLGQLLLTSPNSRLNPVRDYTEGYFQVPLTMKFGTRMAVREYIQETVAAGHPLTVHTHTFVTKINFDTTSGKKPRATGVEFVEGQYLYKASPLHRTTSGKRGTVKAKRQLIIAGGTFNTPQLLKLSGIGPRAELQRFGIPVIKDLPGVGTNMMDRYEIPVNVKHTEDFKFPILDGCHFDLKEHDLCLKQWLENPYILGARGAYASNGLASMMLKRSDFASSKDVDLSIFGGPLNFQGYFPGWHDFSVRDHGYFSWYSLKAHSRNRAGTVELRSADPFDQPLINFNYFDEGTKTDGADQKDLGALIQAIRKSREALEDWNKFPILGGTPFVEEKPGAKVQSDEEIGQYIKDEAWGHHAACTCPIGPDSNPMAVLDSEFRVRGVDGLRVVDASIFPDIPGVFIQSAIFMASEKAADILIKEAKAADGVELAEEEEEEDLIIGE</sequence>
<evidence type="ECO:0000313" key="5">
    <source>
        <dbReference type="EMBL" id="KAK4182776.1"/>
    </source>
</evidence>
<keyword evidence="2" id="KW-0274">FAD</keyword>
<reference evidence="5" key="2">
    <citation type="submission" date="2023-05" db="EMBL/GenBank/DDBJ databases">
        <authorList>
            <consortium name="Lawrence Berkeley National Laboratory"/>
            <person name="Steindorff A."/>
            <person name="Hensen N."/>
            <person name="Bonometti L."/>
            <person name="Westerberg I."/>
            <person name="Brannstrom I.O."/>
            <person name="Guillou S."/>
            <person name="Cros-Aarteil S."/>
            <person name="Calhoun S."/>
            <person name="Haridas S."/>
            <person name="Kuo A."/>
            <person name="Mondo S."/>
            <person name="Pangilinan J."/>
            <person name="Riley R."/>
            <person name="Labutti K."/>
            <person name="Andreopoulos B."/>
            <person name="Lipzen A."/>
            <person name="Chen C."/>
            <person name="Yanf M."/>
            <person name="Daum C."/>
            <person name="Ng V."/>
            <person name="Clum A."/>
            <person name="Ohm R."/>
            <person name="Martin F."/>
            <person name="Silar P."/>
            <person name="Natvig D."/>
            <person name="Lalanne C."/>
            <person name="Gautier V."/>
            <person name="Ament-Velasquez S.L."/>
            <person name="Kruys A."/>
            <person name="Hutchinson M.I."/>
            <person name="Powell A.J."/>
            <person name="Barry K."/>
            <person name="Miller A.N."/>
            <person name="Grigoriev I.V."/>
            <person name="Debuchy R."/>
            <person name="Gladieux P."/>
            <person name="Thoren M.H."/>
            <person name="Johannesson H."/>
        </authorList>
    </citation>
    <scope>NUCLEOTIDE SEQUENCE</scope>
    <source>
        <strain evidence="5">PSN309</strain>
    </source>
</reference>
<keyword evidence="3" id="KW-0732">Signal</keyword>
<dbReference type="InterPro" id="IPR036188">
    <property type="entry name" value="FAD/NAD-bd_sf"/>
</dbReference>
<keyword evidence="2" id="KW-0285">Flavoprotein</keyword>
<dbReference type="Pfam" id="PF05199">
    <property type="entry name" value="GMC_oxred_C"/>
    <property type="match status" value="1"/>
</dbReference>
<dbReference type="EMBL" id="MU864612">
    <property type="protein sequence ID" value="KAK4182776.1"/>
    <property type="molecule type" value="Genomic_DNA"/>
</dbReference>
<dbReference type="Gene3D" id="3.30.560.10">
    <property type="entry name" value="Glucose Oxidase, domain 3"/>
    <property type="match status" value="1"/>
</dbReference>
<dbReference type="Gene3D" id="3.50.50.60">
    <property type="entry name" value="FAD/NAD(P)-binding domain"/>
    <property type="match status" value="1"/>
</dbReference>
<dbReference type="SUPFAM" id="SSF51905">
    <property type="entry name" value="FAD/NAD(P)-binding domain"/>
    <property type="match status" value="1"/>
</dbReference>
<feature type="chain" id="PRO_5042830447" evidence="3">
    <location>
        <begin position="21"/>
        <end position="671"/>
    </location>
</feature>
<evidence type="ECO:0000256" key="2">
    <source>
        <dbReference type="PIRSR" id="PIRSR000137-2"/>
    </source>
</evidence>
<dbReference type="PANTHER" id="PTHR11552">
    <property type="entry name" value="GLUCOSE-METHANOL-CHOLINE GMC OXIDOREDUCTASE"/>
    <property type="match status" value="1"/>
</dbReference>
<protein>
    <submittedName>
        <fullName evidence="5">GMC oxidoreductase</fullName>
    </submittedName>
</protein>
<dbReference type="AlphaFoldDB" id="A0AAN6WK68"/>
<gene>
    <name evidence="5" type="ORF">QBC35DRAFT_456944</name>
</gene>
<evidence type="ECO:0000256" key="1">
    <source>
        <dbReference type="ARBA" id="ARBA00010790"/>
    </source>
</evidence>
<dbReference type="InterPro" id="IPR000172">
    <property type="entry name" value="GMC_OxRdtase_N"/>
</dbReference>
<dbReference type="PIRSF" id="PIRSF000137">
    <property type="entry name" value="Alcohol_oxidase"/>
    <property type="match status" value="1"/>
</dbReference>
<dbReference type="Proteomes" id="UP001302126">
    <property type="component" value="Unassembled WGS sequence"/>
</dbReference>
<feature type="binding site" evidence="2">
    <location>
        <position position="144"/>
    </location>
    <ligand>
        <name>FAD</name>
        <dbReference type="ChEBI" id="CHEBI:57692"/>
    </ligand>
</feature>
<name>A0AAN6WK68_9PEZI</name>
<dbReference type="InterPro" id="IPR007867">
    <property type="entry name" value="GMC_OxRtase_C"/>
</dbReference>
<dbReference type="PROSITE" id="PS00624">
    <property type="entry name" value="GMC_OXRED_2"/>
    <property type="match status" value="1"/>
</dbReference>
<dbReference type="PANTHER" id="PTHR11552:SF100">
    <property type="entry name" value="DEHYDROGENASE, PUTATIVE (AFU_ORTHOLOGUE AFUA_5G00630)-RELATED"/>
    <property type="match status" value="1"/>
</dbReference>
<evidence type="ECO:0000259" key="4">
    <source>
        <dbReference type="PROSITE" id="PS00624"/>
    </source>
</evidence>
<reference evidence="5" key="1">
    <citation type="journal article" date="2023" name="Mol. Phylogenet. Evol.">
        <title>Genome-scale phylogeny and comparative genomics of the fungal order Sordariales.</title>
        <authorList>
            <person name="Hensen N."/>
            <person name="Bonometti L."/>
            <person name="Westerberg I."/>
            <person name="Brannstrom I.O."/>
            <person name="Guillou S."/>
            <person name="Cros-Aarteil S."/>
            <person name="Calhoun S."/>
            <person name="Haridas S."/>
            <person name="Kuo A."/>
            <person name="Mondo S."/>
            <person name="Pangilinan J."/>
            <person name="Riley R."/>
            <person name="LaButti K."/>
            <person name="Andreopoulos B."/>
            <person name="Lipzen A."/>
            <person name="Chen C."/>
            <person name="Yan M."/>
            <person name="Daum C."/>
            <person name="Ng V."/>
            <person name="Clum A."/>
            <person name="Steindorff A."/>
            <person name="Ohm R.A."/>
            <person name="Martin F."/>
            <person name="Silar P."/>
            <person name="Natvig D.O."/>
            <person name="Lalanne C."/>
            <person name="Gautier V."/>
            <person name="Ament-Velasquez S.L."/>
            <person name="Kruys A."/>
            <person name="Hutchinson M.I."/>
            <person name="Powell A.J."/>
            <person name="Barry K."/>
            <person name="Miller A.N."/>
            <person name="Grigoriev I.V."/>
            <person name="Debuchy R."/>
            <person name="Gladieux P."/>
            <person name="Hiltunen Thoren M."/>
            <person name="Johannesson H."/>
        </authorList>
    </citation>
    <scope>NUCLEOTIDE SEQUENCE</scope>
    <source>
        <strain evidence="5">PSN309</strain>
    </source>
</reference>
<accession>A0AAN6WK68</accession>
<dbReference type="GO" id="GO:0050660">
    <property type="term" value="F:flavin adenine dinucleotide binding"/>
    <property type="evidence" value="ECO:0007669"/>
    <property type="project" value="InterPro"/>
</dbReference>
<comment type="caution">
    <text evidence="5">The sequence shown here is derived from an EMBL/GenBank/DDBJ whole genome shotgun (WGS) entry which is preliminary data.</text>
</comment>
<feature type="binding site" evidence="2">
    <location>
        <position position="291"/>
    </location>
    <ligand>
        <name>FAD</name>
        <dbReference type="ChEBI" id="CHEBI:57692"/>
    </ligand>
</feature>
<feature type="domain" description="Glucose-methanol-choline oxidoreductase N-terminal" evidence="4">
    <location>
        <begin position="345"/>
        <end position="359"/>
    </location>
</feature>
<comment type="similarity">
    <text evidence="1">Belongs to the GMC oxidoreductase family.</text>
</comment>
<evidence type="ECO:0000313" key="6">
    <source>
        <dbReference type="Proteomes" id="UP001302126"/>
    </source>
</evidence>
<comment type="cofactor">
    <cofactor evidence="2">
        <name>FAD</name>
        <dbReference type="ChEBI" id="CHEBI:57692"/>
    </cofactor>
</comment>
<dbReference type="SUPFAM" id="SSF54373">
    <property type="entry name" value="FAD-linked reductases, C-terminal domain"/>
    <property type="match status" value="1"/>
</dbReference>
<keyword evidence="6" id="KW-1185">Reference proteome</keyword>
<organism evidence="5 6">
    <name type="scientific">Podospora australis</name>
    <dbReference type="NCBI Taxonomy" id="1536484"/>
    <lineage>
        <taxon>Eukaryota</taxon>
        <taxon>Fungi</taxon>
        <taxon>Dikarya</taxon>
        <taxon>Ascomycota</taxon>
        <taxon>Pezizomycotina</taxon>
        <taxon>Sordariomycetes</taxon>
        <taxon>Sordariomycetidae</taxon>
        <taxon>Sordariales</taxon>
        <taxon>Podosporaceae</taxon>
        <taxon>Podospora</taxon>
    </lineage>
</organism>
<evidence type="ECO:0000256" key="3">
    <source>
        <dbReference type="SAM" id="SignalP"/>
    </source>
</evidence>
<feature type="signal peptide" evidence="3">
    <location>
        <begin position="1"/>
        <end position="20"/>
    </location>
</feature>
<dbReference type="InterPro" id="IPR012132">
    <property type="entry name" value="GMC_OxRdtase"/>
</dbReference>
<dbReference type="Pfam" id="PF00732">
    <property type="entry name" value="GMC_oxred_N"/>
    <property type="match status" value="1"/>
</dbReference>